<gene>
    <name evidence="2" type="ORF">OS493_009665</name>
</gene>
<proteinExistence type="predicted"/>
<dbReference type="EMBL" id="MU827305">
    <property type="protein sequence ID" value="KAJ7363510.1"/>
    <property type="molecule type" value="Genomic_DNA"/>
</dbReference>
<name>A0A9W9YR41_9CNID</name>
<feature type="compositionally biased region" description="Polar residues" evidence="1">
    <location>
        <begin position="93"/>
        <end position="109"/>
    </location>
</feature>
<evidence type="ECO:0000256" key="1">
    <source>
        <dbReference type="SAM" id="MobiDB-lite"/>
    </source>
</evidence>
<comment type="caution">
    <text evidence="2">The sequence shown here is derived from an EMBL/GenBank/DDBJ whole genome shotgun (WGS) entry which is preliminary data.</text>
</comment>
<evidence type="ECO:0000313" key="3">
    <source>
        <dbReference type="Proteomes" id="UP001163046"/>
    </source>
</evidence>
<dbReference type="AlphaFoldDB" id="A0A9W9YR41"/>
<reference evidence="2" key="1">
    <citation type="submission" date="2023-01" db="EMBL/GenBank/DDBJ databases">
        <title>Genome assembly of the deep-sea coral Lophelia pertusa.</title>
        <authorList>
            <person name="Herrera S."/>
            <person name="Cordes E."/>
        </authorList>
    </citation>
    <scope>NUCLEOTIDE SEQUENCE</scope>
    <source>
        <strain evidence="2">USNM1676648</strain>
        <tissue evidence="2">Polyp</tissue>
    </source>
</reference>
<sequence length="109" mass="12236">MYIGLGVAAVFFIAGLTWEFFCRRPKIRNQHMQFAPKGTYSVNEEEVKLHPSDNSTHSTLDNMIAEYQMFHDRWIEGLKKLRDKELAADPASNGGTSVSTNGNTETVAV</sequence>
<accession>A0A9W9YR41</accession>
<dbReference type="Proteomes" id="UP001163046">
    <property type="component" value="Unassembled WGS sequence"/>
</dbReference>
<evidence type="ECO:0000313" key="2">
    <source>
        <dbReference type="EMBL" id="KAJ7363510.1"/>
    </source>
</evidence>
<organism evidence="2 3">
    <name type="scientific">Desmophyllum pertusum</name>
    <dbReference type="NCBI Taxonomy" id="174260"/>
    <lineage>
        <taxon>Eukaryota</taxon>
        <taxon>Metazoa</taxon>
        <taxon>Cnidaria</taxon>
        <taxon>Anthozoa</taxon>
        <taxon>Hexacorallia</taxon>
        <taxon>Scleractinia</taxon>
        <taxon>Caryophylliina</taxon>
        <taxon>Caryophylliidae</taxon>
        <taxon>Desmophyllum</taxon>
    </lineage>
</organism>
<keyword evidence="3" id="KW-1185">Reference proteome</keyword>
<feature type="region of interest" description="Disordered" evidence="1">
    <location>
        <begin position="86"/>
        <end position="109"/>
    </location>
</feature>
<protein>
    <submittedName>
        <fullName evidence="2">Uncharacterized protein</fullName>
    </submittedName>
</protein>